<sequence length="342" mass="39769">MEPRTFHLFPLLPKELRDAIWALAIRPERPSAHFFTVFDSSNDAEWSLLSQHSIRHPLVKRCSLAAPQPRRDTFDNDHQQQQQQQQQQFSWIRGNRSAYLIDSGLWTACTESRDAMERLFKVAEWDIKRAAMRLPSPIRDLPDASATVSFSSNDEWQRCLTHPKTDLFLLLPFDGEMVDWEDLGRPVPIFDAVEKFYVGHIALDYDPGWLMEGDYLDPYDSWASPGTIGCVIRAATNQLDWAENLWFVDYRIRRHPGALLTTTNRHQFHGNGCKFTEVREGDTDWKVNHSKSIFKFLEELVEKVEYFCHREGYSPGYVFVYGTLDVGILAYEEYGPRNSSLR</sequence>
<comment type="caution">
    <text evidence="3">The sequence shown here is derived from an EMBL/GenBank/DDBJ whole genome shotgun (WGS) entry which is preliminary data.</text>
</comment>
<dbReference type="AlphaFoldDB" id="A0AAN6PAF8"/>
<dbReference type="Pfam" id="PF20150">
    <property type="entry name" value="2EXR"/>
    <property type="match status" value="1"/>
</dbReference>
<feature type="region of interest" description="Disordered" evidence="1">
    <location>
        <begin position="69"/>
        <end position="88"/>
    </location>
</feature>
<evidence type="ECO:0000259" key="2">
    <source>
        <dbReference type="Pfam" id="PF20150"/>
    </source>
</evidence>
<feature type="compositionally biased region" description="Basic and acidic residues" evidence="1">
    <location>
        <begin position="69"/>
        <end position="78"/>
    </location>
</feature>
<accession>A0AAN6PAF8</accession>
<keyword evidence="4" id="KW-1185">Reference proteome</keyword>
<feature type="domain" description="2EXR" evidence="2">
    <location>
        <begin position="6"/>
        <end position="116"/>
    </location>
</feature>
<gene>
    <name evidence="3" type="ORF">C8A01DRAFT_38817</name>
</gene>
<evidence type="ECO:0000313" key="4">
    <source>
        <dbReference type="Proteomes" id="UP001303115"/>
    </source>
</evidence>
<dbReference type="InterPro" id="IPR045518">
    <property type="entry name" value="2EXR"/>
</dbReference>
<feature type="compositionally biased region" description="Low complexity" evidence="1">
    <location>
        <begin position="79"/>
        <end position="88"/>
    </location>
</feature>
<protein>
    <recommendedName>
        <fullName evidence="2">2EXR domain-containing protein</fullName>
    </recommendedName>
</protein>
<proteinExistence type="predicted"/>
<dbReference type="Proteomes" id="UP001303115">
    <property type="component" value="Unassembled WGS sequence"/>
</dbReference>
<evidence type="ECO:0000256" key="1">
    <source>
        <dbReference type="SAM" id="MobiDB-lite"/>
    </source>
</evidence>
<evidence type="ECO:0000313" key="3">
    <source>
        <dbReference type="EMBL" id="KAK4034713.1"/>
    </source>
</evidence>
<name>A0AAN6PAF8_9PEZI</name>
<dbReference type="EMBL" id="MU854468">
    <property type="protein sequence ID" value="KAK4034713.1"/>
    <property type="molecule type" value="Genomic_DNA"/>
</dbReference>
<organism evidence="3 4">
    <name type="scientific">Parachaetomium inaequale</name>
    <dbReference type="NCBI Taxonomy" id="2588326"/>
    <lineage>
        <taxon>Eukaryota</taxon>
        <taxon>Fungi</taxon>
        <taxon>Dikarya</taxon>
        <taxon>Ascomycota</taxon>
        <taxon>Pezizomycotina</taxon>
        <taxon>Sordariomycetes</taxon>
        <taxon>Sordariomycetidae</taxon>
        <taxon>Sordariales</taxon>
        <taxon>Chaetomiaceae</taxon>
        <taxon>Parachaetomium</taxon>
    </lineage>
</organism>
<reference evidence="4" key="1">
    <citation type="journal article" date="2023" name="Mol. Phylogenet. Evol.">
        <title>Genome-scale phylogeny and comparative genomics of the fungal order Sordariales.</title>
        <authorList>
            <person name="Hensen N."/>
            <person name="Bonometti L."/>
            <person name="Westerberg I."/>
            <person name="Brannstrom I.O."/>
            <person name="Guillou S."/>
            <person name="Cros-Aarteil S."/>
            <person name="Calhoun S."/>
            <person name="Haridas S."/>
            <person name="Kuo A."/>
            <person name="Mondo S."/>
            <person name="Pangilinan J."/>
            <person name="Riley R."/>
            <person name="LaButti K."/>
            <person name="Andreopoulos B."/>
            <person name="Lipzen A."/>
            <person name="Chen C."/>
            <person name="Yan M."/>
            <person name="Daum C."/>
            <person name="Ng V."/>
            <person name="Clum A."/>
            <person name="Steindorff A."/>
            <person name="Ohm R.A."/>
            <person name="Martin F."/>
            <person name="Silar P."/>
            <person name="Natvig D.O."/>
            <person name="Lalanne C."/>
            <person name="Gautier V."/>
            <person name="Ament-Velasquez S.L."/>
            <person name="Kruys A."/>
            <person name="Hutchinson M.I."/>
            <person name="Powell A.J."/>
            <person name="Barry K."/>
            <person name="Miller A.N."/>
            <person name="Grigoriev I.V."/>
            <person name="Debuchy R."/>
            <person name="Gladieux P."/>
            <person name="Hiltunen Thoren M."/>
            <person name="Johannesson H."/>
        </authorList>
    </citation>
    <scope>NUCLEOTIDE SEQUENCE [LARGE SCALE GENOMIC DNA]</scope>
    <source>
        <strain evidence="4">CBS 284.82</strain>
    </source>
</reference>